<evidence type="ECO:0008006" key="3">
    <source>
        <dbReference type="Google" id="ProtNLM"/>
    </source>
</evidence>
<evidence type="ECO:0000313" key="2">
    <source>
        <dbReference type="Proteomes" id="UP000321578"/>
    </source>
</evidence>
<dbReference type="OrthoDB" id="8450487at2"/>
<sequence length="77" mass="8798">MRANSFNTGVAIEYLVLSKLYRLELEAYVSQGNKKSVDIRVIREDETPVSINVKSVRGYSSLVVNNVEPKHDHFIFL</sequence>
<reference evidence="1 2" key="1">
    <citation type="submission" date="2019-08" db="EMBL/GenBank/DDBJ databases">
        <title>Genomes of Subsaximicrobium wynnwilliamsii strains.</title>
        <authorList>
            <person name="Bowman J.P."/>
        </authorList>
    </citation>
    <scope>NUCLEOTIDE SEQUENCE [LARGE SCALE GENOMIC DNA]</scope>
    <source>
        <strain evidence="1 2">2-80-2</strain>
    </source>
</reference>
<comment type="caution">
    <text evidence="1">The sequence shown here is derived from an EMBL/GenBank/DDBJ whole genome shotgun (WGS) entry which is preliminary data.</text>
</comment>
<evidence type="ECO:0000313" key="1">
    <source>
        <dbReference type="EMBL" id="TXD89610.1"/>
    </source>
</evidence>
<accession>A0A5C6ZI81</accession>
<dbReference type="RefSeq" id="WP_147085968.1">
    <property type="nucleotide sequence ID" value="NZ_VORM01000012.1"/>
</dbReference>
<protein>
    <recommendedName>
        <fullName evidence="3">DUF4143 domain-containing protein</fullName>
    </recommendedName>
</protein>
<name>A0A5C6ZI81_9FLAO</name>
<dbReference type="Proteomes" id="UP000321578">
    <property type="component" value="Unassembled WGS sequence"/>
</dbReference>
<keyword evidence="2" id="KW-1185">Reference proteome</keyword>
<organism evidence="1 2">
    <name type="scientific">Subsaximicrobium wynnwilliamsii</name>
    <dbReference type="NCBI Taxonomy" id="291179"/>
    <lineage>
        <taxon>Bacteria</taxon>
        <taxon>Pseudomonadati</taxon>
        <taxon>Bacteroidota</taxon>
        <taxon>Flavobacteriia</taxon>
        <taxon>Flavobacteriales</taxon>
        <taxon>Flavobacteriaceae</taxon>
        <taxon>Subsaximicrobium</taxon>
    </lineage>
</organism>
<dbReference type="EMBL" id="VORO01000006">
    <property type="protein sequence ID" value="TXD89610.1"/>
    <property type="molecule type" value="Genomic_DNA"/>
</dbReference>
<gene>
    <name evidence="1" type="ORF">ESY86_07430</name>
</gene>
<proteinExistence type="predicted"/>
<dbReference type="AlphaFoldDB" id="A0A5C6ZI81"/>